<dbReference type="InterPro" id="IPR051635">
    <property type="entry name" value="SNAT-like"/>
</dbReference>
<dbReference type="GO" id="GO:0008080">
    <property type="term" value="F:N-acetyltransferase activity"/>
    <property type="evidence" value="ECO:0007669"/>
    <property type="project" value="UniProtKB-ARBA"/>
</dbReference>
<comment type="caution">
    <text evidence="4">The sequence shown here is derived from an EMBL/GenBank/DDBJ whole genome shotgun (WGS) entry which is preliminary data.</text>
</comment>
<dbReference type="PANTHER" id="PTHR10908">
    <property type="entry name" value="SEROTONIN N-ACETYLTRANSFERASE"/>
    <property type="match status" value="1"/>
</dbReference>
<dbReference type="CDD" id="cd04301">
    <property type="entry name" value="NAT_SF"/>
    <property type="match status" value="1"/>
</dbReference>
<evidence type="ECO:0000256" key="2">
    <source>
        <dbReference type="ARBA" id="ARBA00023315"/>
    </source>
</evidence>
<dbReference type="PROSITE" id="PS51186">
    <property type="entry name" value="GNAT"/>
    <property type="match status" value="1"/>
</dbReference>
<gene>
    <name evidence="4" type="ORF">HMPREF9625_00191</name>
</gene>
<dbReference type="Gene3D" id="3.40.630.30">
    <property type="match status" value="1"/>
</dbReference>
<organism evidence="4 5">
    <name type="scientific">Oribacterium parvum ACB1</name>
    <dbReference type="NCBI Taxonomy" id="796943"/>
    <lineage>
        <taxon>Bacteria</taxon>
        <taxon>Bacillati</taxon>
        <taxon>Bacillota</taxon>
        <taxon>Clostridia</taxon>
        <taxon>Lachnospirales</taxon>
        <taxon>Lachnospiraceae</taxon>
        <taxon>Oribacterium</taxon>
    </lineage>
</organism>
<accession>G9WLI2</accession>
<sequence>MNSSWLKELGFTEGNWSLRKGSIEDLVAVSDVEKECFPPLEAATEESFRERLKFYGNHFLLLYKGDQLISFVDGFCTKEENLTDLMYEDASLHDEEGSWQMIFGVNTVPAYQRRGIASKMLEEFIRMAKEEGREGLVLTCKKEKIPFYSRLGFSLEGLSDSVHGNVEWYQMRLKF</sequence>
<dbReference type="PATRIC" id="fig|796943.3.peg.574"/>
<dbReference type="HOGENOM" id="CLU_061829_2_0_9"/>
<reference evidence="4" key="1">
    <citation type="submission" date="2011-08" db="EMBL/GenBank/DDBJ databases">
        <authorList>
            <consortium name="The Broad Institute Genome Sequencing Platform"/>
            <person name="Earl A."/>
            <person name="Ward D."/>
            <person name="Feldgarden M."/>
            <person name="Gevers D."/>
            <person name="Sizova M."/>
            <person name="Hazen A."/>
            <person name="Epstein S."/>
            <person name="Young S.K."/>
            <person name="Zeng Q."/>
            <person name="Gargeya S."/>
            <person name="Fitzgerald M."/>
            <person name="Haas B."/>
            <person name="Abouelleil A."/>
            <person name="Alvarado L."/>
            <person name="Arachchi H.M."/>
            <person name="Berlin A."/>
            <person name="Brown A."/>
            <person name="Chapman S.B."/>
            <person name="Chen Z."/>
            <person name="Dunbar C."/>
            <person name="Freedman E."/>
            <person name="Gearin G."/>
            <person name="Gellesch M."/>
            <person name="Goldberg J."/>
            <person name="Griggs A."/>
            <person name="Gujja S."/>
            <person name="Heiman D."/>
            <person name="Howarth C."/>
            <person name="Larson L."/>
            <person name="Lui A."/>
            <person name="MacDonald P.J.P."/>
            <person name="Montmayeur A."/>
            <person name="Murphy C."/>
            <person name="Neiman D."/>
            <person name="Pearson M."/>
            <person name="Priest M."/>
            <person name="Roberts A."/>
            <person name="Saif S."/>
            <person name="Shea T."/>
            <person name="Shenoy N."/>
            <person name="Sisk P."/>
            <person name="Stolte C."/>
            <person name="Sykes S."/>
            <person name="Wortman J."/>
            <person name="Nusbaum C."/>
            <person name="Birren B."/>
        </authorList>
    </citation>
    <scope>NUCLEOTIDE SEQUENCE</scope>
    <source>
        <strain evidence="4">ACB1</strain>
    </source>
</reference>
<evidence type="ECO:0000313" key="4">
    <source>
        <dbReference type="EMBL" id="EHL12637.1"/>
    </source>
</evidence>
<name>G9WLI2_9FIRM</name>
<keyword evidence="2" id="KW-0012">Acyltransferase</keyword>
<dbReference type="RefSeq" id="WP_009534061.1">
    <property type="nucleotide sequence ID" value="NZ_KE148312.1"/>
</dbReference>
<protein>
    <recommendedName>
        <fullName evidence="3">N-acetyltransferase domain-containing protein</fullName>
    </recommendedName>
</protein>
<proteinExistence type="predicted"/>
<dbReference type="EMBL" id="AFZC02000003">
    <property type="protein sequence ID" value="EHL12637.1"/>
    <property type="molecule type" value="Genomic_DNA"/>
</dbReference>
<dbReference type="InterPro" id="IPR000182">
    <property type="entry name" value="GNAT_dom"/>
</dbReference>
<keyword evidence="1" id="KW-0808">Transferase</keyword>
<evidence type="ECO:0000256" key="1">
    <source>
        <dbReference type="ARBA" id="ARBA00022679"/>
    </source>
</evidence>
<dbReference type="AlphaFoldDB" id="G9WLI2"/>
<reference evidence="4" key="2">
    <citation type="submission" date="2013-03" db="EMBL/GenBank/DDBJ databases">
        <title>The Genome Sequence of Oribacterium sp. ACB1.</title>
        <authorList>
            <consortium name="The Broad Institute Genomics Platform"/>
            <consortium name="The Broad Institute Genome Sequencing Center for Infectious Disease"/>
            <person name="Earl A."/>
            <person name="Ward D."/>
            <person name="Feldgarden M."/>
            <person name="Gevers D."/>
            <person name="Sizova M."/>
            <person name="Hazen A."/>
            <person name="Epstein S."/>
            <person name="Walker B."/>
            <person name="Young S."/>
            <person name="Zeng Q."/>
            <person name="Gargeya S."/>
            <person name="Fitzgerald M."/>
            <person name="Haas B."/>
            <person name="Abouelleil A."/>
            <person name="Allen A.W."/>
            <person name="Alvarado L."/>
            <person name="Arachchi H.M."/>
            <person name="Berlin A.M."/>
            <person name="Chapman S.B."/>
            <person name="Gainer-Dewar J."/>
            <person name="Goldberg J."/>
            <person name="Griggs A."/>
            <person name="Gujja S."/>
            <person name="Hansen M."/>
            <person name="Howarth C."/>
            <person name="Imamovic A."/>
            <person name="Ireland A."/>
            <person name="Larimer J."/>
            <person name="McCowan C."/>
            <person name="Murphy C."/>
            <person name="Pearson M."/>
            <person name="Poon T.W."/>
            <person name="Priest M."/>
            <person name="Roberts A."/>
            <person name="Saif S."/>
            <person name="Shea T."/>
            <person name="Sisk P."/>
            <person name="Sykes S."/>
            <person name="Wortman J."/>
            <person name="Nusbaum C."/>
            <person name="Birren B."/>
        </authorList>
    </citation>
    <scope>NUCLEOTIDE SEQUENCE [LARGE SCALE GENOMIC DNA]</scope>
    <source>
        <strain evidence="4">ACB1</strain>
    </source>
</reference>
<evidence type="ECO:0000259" key="3">
    <source>
        <dbReference type="PROSITE" id="PS51186"/>
    </source>
</evidence>
<keyword evidence="5" id="KW-1185">Reference proteome</keyword>
<dbReference type="STRING" id="796943.HMPREF9625_00191"/>
<evidence type="ECO:0000313" key="5">
    <source>
        <dbReference type="Proteomes" id="UP000018461"/>
    </source>
</evidence>
<feature type="domain" description="N-acetyltransferase" evidence="3">
    <location>
        <begin position="16"/>
        <end position="175"/>
    </location>
</feature>
<dbReference type="Proteomes" id="UP000018461">
    <property type="component" value="Unassembled WGS sequence"/>
</dbReference>
<dbReference type="PANTHER" id="PTHR10908:SF0">
    <property type="entry name" value="SEROTONIN N-ACETYLTRANSFERASE"/>
    <property type="match status" value="1"/>
</dbReference>
<dbReference type="Pfam" id="PF00583">
    <property type="entry name" value="Acetyltransf_1"/>
    <property type="match status" value="1"/>
</dbReference>
<dbReference type="SUPFAM" id="SSF55729">
    <property type="entry name" value="Acyl-CoA N-acyltransferases (Nat)"/>
    <property type="match status" value="1"/>
</dbReference>
<dbReference type="InterPro" id="IPR016181">
    <property type="entry name" value="Acyl_CoA_acyltransferase"/>
</dbReference>